<evidence type="ECO:0000313" key="2">
    <source>
        <dbReference type="EMBL" id="KAK1730159.1"/>
    </source>
</evidence>
<evidence type="ECO:0000256" key="1">
    <source>
        <dbReference type="SAM" id="MobiDB-lite"/>
    </source>
</evidence>
<organism evidence="2 3">
    <name type="scientific">Glomerella acutata</name>
    <name type="common">Colletotrichum acutatum</name>
    <dbReference type="NCBI Taxonomy" id="27357"/>
    <lineage>
        <taxon>Eukaryota</taxon>
        <taxon>Fungi</taxon>
        <taxon>Dikarya</taxon>
        <taxon>Ascomycota</taxon>
        <taxon>Pezizomycotina</taxon>
        <taxon>Sordariomycetes</taxon>
        <taxon>Hypocreomycetidae</taxon>
        <taxon>Glomerellales</taxon>
        <taxon>Glomerellaceae</taxon>
        <taxon>Colletotrichum</taxon>
        <taxon>Colletotrichum acutatum species complex</taxon>
    </lineage>
</organism>
<feature type="compositionally biased region" description="Polar residues" evidence="1">
    <location>
        <begin position="8"/>
        <end position="34"/>
    </location>
</feature>
<dbReference type="AlphaFoldDB" id="A0AAD8XMP3"/>
<dbReference type="Proteomes" id="UP001244207">
    <property type="component" value="Unassembled WGS sequence"/>
</dbReference>
<keyword evidence="3" id="KW-1185">Reference proteome</keyword>
<accession>A0AAD8XMP3</accession>
<comment type="caution">
    <text evidence="2">The sequence shown here is derived from an EMBL/GenBank/DDBJ whole genome shotgun (WGS) entry which is preliminary data.</text>
</comment>
<feature type="region of interest" description="Disordered" evidence="1">
    <location>
        <begin position="151"/>
        <end position="173"/>
    </location>
</feature>
<proteinExistence type="predicted"/>
<sequence length="218" mass="23686">MCALSAAPETQSDNATPVHTPTGNNSSSRMDSVQSQRLVLTAPSSGHGRLRQTQSPVRLSFSVLSGPFWREGLPPQFHRAHGFFLGACRYPQFSCTRYKQILRTDFMGRAETAPPPFVLRSSRRTLDQVALMNRARQIFLSAASSTPVSNHSMTGCTGLRDGSDDVPSGDPEDWRASERVDEIGVHLVLPLVTLRQREPGACARTGGCRPCNAAPPAP</sequence>
<evidence type="ECO:0000313" key="3">
    <source>
        <dbReference type="Proteomes" id="UP001244207"/>
    </source>
</evidence>
<reference evidence="2" key="1">
    <citation type="submission" date="2021-12" db="EMBL/GenBank/DDBJ databases">
        <title>Comparative genomics, transcriptomics and evolutionary studies reveal genomic signatures of adaptation to plant cell wall in hemibiotrophic fungi.</title>
        <authorList>
            <consortium name="DOE Joint Genome Institute"/>
            <person name="Baroncelli R."/>
            <person name="Diaz J.F."/>
            <person name="Benocci T."/>
            <person name="Peng M."/>
            <person name="Battaglia E."/>
            <person name="Haridas S."/>
            <person name="Andreopoulos W."/>
            <person name="Labutti K."/>
            <person name="Pangilinan J."/>
            <person name="Floch G.L."/>
            <person name="Makela M.R."/>
            <person name="Henrissat B."/>
            <person name="Grigoriev I.V."/>
            <person name="Crouch J.A."/>
            <person name="De Vries R.P."/>
            <person name="Sukno S.A."/>
            <person name="Thon M.R."/>
        </authorList>
    </citation>
    <scope>NUCLEOTIDE SEQUENCE</scope>
    <source>
        <strain evidence="2">CBS 112980</strain>
    </source>
</reference>
<protein>
    <submittedName>
        <fullName evidence="2">Uncharacterized protein</fullName>
    </submittedName>
</protein>
<gene>
    <name evidence="2" type="ORF">BDZ83DRAFT_425597</name>
</gene>
<name>A0AAD8XMP3_GLOAC</name>
<dbReference type="EMBL" id="JAHMHS010000008">
    <property type="protein sequence ID" value="KAK1730159.1"/>
    <property type="molecule type" value="Genomic_DNA"/>
</dbReference>
<feature type="region of interest" description="Disordered" evidence="1">
    <location>
        <begin position="1"/>
        <end position="34"/>
    </location>
</feature>
<dbReference type="RefSeq" id="XP_060370214.1">
    <property type="nucleotide sequence ID" value="XM_060503008.1"/>
</dbReference>
<dbReference type="GeneID" id="85386907"/>